<reference evidence="10 11" key="1">
    <citation type="submission" date="2014-03" db="EMBL/GenBank/DDBJ databases">
        <title>Genomics of Bifidobacteria.</title>
        <authorList>
            <person name="Ventura M."/>
            <person name="Milani C."/>
            <person name="Lugli G.A."/>
        </authorList>
    </citation>
    <scope>NUCLEOTIDE SEQUENCE [LARGE SCALE GENOMIC DNA]</scope>
    <source>
        <strain evidence="10 11">LMG 11596</strain>
    </source>
</reference>
<dbReference type="AlphaFoldDB" id="A0A087AJQ0"/>
<keyword evidence="1 7" id="KW-0436">Ligase</keyword>
<evidence type="ECO:0000256" key="8">
    <source>
        <dbReference type="SAM" id="MobiDB-lite"/>
    </source>
</evidence>
<dbReference type="PANTHER" id="PTHR43311">
    <property type="entry name" value="GLUTAMATE--TRNA LIGASE"/>
    <property type="match status" value="1"/>
</dbReference>
<dbReference type="Pfam" id="PF00749">
    <property type="entry name" value="tRNA-synt_1c"/>
    <property type="match status" value="2"/>
</dbReference>
<dbReference type="OrthoDB" id="9807503at2"/>
<evidence type="ECO:0000256" key="2">
    <source>
        <dbReference type="ARBA" id="ARBA00022723"/>
    </source>
</evidence>
<comment type="similarity">
    <text evidence="7">Belongs to the class-I aminoacyl-tRNA synthetase family.</text>
</comment>
<keyword evidence="11" id="KW-1185">Reference proteome</keyword>
<dbReference type="EC" id="6.1.1.17" evidence="10"/>
<accession>A0A087AJQ0</accession>
<dbReference type="InterPro" id="IPR049940">
    <property type="entry name" value="GluQ/Sye"/>
</dbReference>
<feature type="compositionally biased region" description="Polar residues" evidence="8">
    <location>
        <begin position="149"/>
        <end position="164"/>
    </location>
</feature>
<evidence type="ECO:0000256" key="3">
    <source>
        <dbReference type="ARBA" id="ARBA00022741"/>
    </source>
</evidence>
<evidence type="ECO:0000313" key="10">
    <source>
        <dbReference type="EMBL" id="KFI59000.1"/>
    </source>
</evidence>
<dbReference type="EMBL" id="JGYW01000004">
    <property type="protein sequence ID" value="KFI59000.1"/>
    <property type="molecule type" value="Genomic_DNA"/>
</dbReference>
<dbReference type="InterPro" id="IPR020058">
    <property type="entry name" value="Glu/Gln-tRNA-synth_Ib_cat-dom"/>
</dbReference>
<evidence type="ECO:0000256" key="6">
    <source>
        <dbReference type="ARBA" id="ARBA00023146"/>
    </source>
</evidence>
<evidence type="ECO:0000259" key="9">
    <source>
        <dbReference type="Pfam" id="PF00749"/>
    </source>
</evidence>
<dbReference type="InterPro" id="IPR000924">
    <property type="entry name" value="Glu/Gln-tRNA-synth"/>
</dbReference>
<dbReference type="InterPro" id="IPR001412">
    <property type="entry name" value="aa-tRNA-synth_I_CS"/>
</dbReference>
<dbReference type="Gene3D" id="3.40.50.620">
    <property type="entry name" value="HUPs"/>
    <property type="match status" value="2"/>
</dbReference>
<sequence length="383" mass="42617">MTGRFAPTPSGRMHIGNAYAMLAAWLGSRSQGEGLLLRIEDIDTPRVVPDADRWIMDDLHWLGLDWQGDPVYQSQRTPIYEQALRTLAQEPLAIYPCFCSRAEIRAASAPQEGDGFVVYPGLCRGAWERHDPQVRAIVDSDCDFRPTLNGDSNATNTPATLSKSDASRETQRHALRYAVPEVAAEQGRIEFDDLVYGAQHFDLGRDLGDTVVRRSDGLFAYQLAVTVDDLLEDVNQIVRGRDLLRSTALQLNLRANLVERGFVQQLRGDNATVTQPQFAHLPLVDNAAGVRLAKRTRSLDLGYLRSVGVRPEQVIGWCAALLGLDVPGVTYDNEGHIDPQRDDFRPAPISAHEALDLFSWQAVRDARYDKAVPHNLAERLKAI</sequence>
<dbReference type="Proteomes" id="UP000029074">
    <property type="component" value="Unassembled WGS sequence"/>
</dbReference>
<evidence type="ECO:0000256" key="1">
    <source>
        <dbReference type="ARBA" id="ARBA00022598"/>
    </source>
</evidence>
<feature type="domain" description="Glutamyl/glutaminyl-tRNA synthetase class Ib catalytic" evidence="9">
    <location>
        <begin position="3"/>
        <end position="111"/>
    </location>
</feature>
<name>A0A087AJQ0_9BIFI</name>
<comment type="caution">
    <text evidence="10">The sequence shown here is derived from an EMBL/GenBank/DDBJ whole genome shotgun (WGS) entry which is preliminary data.</text>
</comment>
<evidence type="ECO:0000313" key="11">
    <source>
        <dbReference type="Proteomes" id="UP000029074"/>
    </source>
</evidence>
<keyword evidence="6 7" id="KW-0030">Aminoacyl-tRNA synthetase</keyword>
<evidence type="ECO:0000256" key="5">
    <source>
        <dbReference type="ARBA" id="ARBA00022840"/>
    </source>
</evidence>
<protein>
    <submittedName>
        <fullName evidence="10">Glutamyl-Q tRNA(Asp) ligase</fullName>
        <ecNumber evidence="10">6.1.1.17</ecNumber>
    </submittedName>
</protein>
<proteinExistence type="inferred from homology"/>
<keyword evidence="5 7" id="KW-0067">ATP-binding</keyword>
<keyword evidence="4" id="KW-0862">Zinc</keyword>
<keyword evidence="2" id="KW-0479">Metal-binding</keyword>
<dbReference type="SUPFAM" id="SSF52374">
    <property type="entry name" value="Nucleotidylyl transferase"/>
    <property type="match status" value="1"/>
</dbReference>
<evidence type="ECO:0000256" key="4">
    <source>
        <dbReference type="ARBA" id="ARBA00022833"/>
    </source>
</evidence>
<dbReference type="GO" id="GO:0005524">
    <property type="term" value="F:ATP binding"/>
    <property type="evidence" value="ECO:0007669"/>
    <property type="project" value="UniProtKB-KW"/>
</dbReference>
<dbReference type="GO" id="GO:0005829">
    <property type="term" value="C:cytosol"/>
    <property type="evidence" value="ECO:0007669"/>
    <property type="project" value="TreeGrafter"/>
</dbReference>
<dbReference type="InterPro" id="IPR014729">
    <property type="entry name" value="Rossmann-like_a/b/a_fold"/>
</dbReference>
<dbReference type="GO" id="GO:0006424">
    <property type="term" value="P:glutamyl-tRNA aminoacylation"/>
    <property type="evidence" value="ECO:0007669"/>
    <property type="project" value="TreeGrafter"/>
</dbReference>
<keyword evidence="3 7" id="KW-0547">Nucleotide-binding</keyword>
<dbReference type="GO" id="GO:0004818">
    <property type="term" value="F:glutamate-tRNA ligase activity"/>
    <property type="evidence" value="ECO:0007669"/>
    <property type="project" value="UniProtKB-EC"/>
</dbReference>
<dbReference type="PROSITE" id="PS00178">
    <property type="entry name" value="AA_TRNA_LIGASE_I"/>
    <property type="match status" value="1"/>
</dbReference>
<evidence type="ECO:0000256" key="7">
    <source>
        <dbReference type="RuleBase" id="RU363037"/>
    </source>
</evidence>
<keyword evidence="7" id="KW-0648">Protein biosynthesis</keyword>
<gene>
    <name evidence="10" type="ORF">BGLCM_0582</name>
</gene>
<dbReference type="RefSeq" id="WP_044084719.1">
    <property type="nucleotide sequence ID" value="NZ_ABXB03000004.1"/>
</dbReference>
<feature type="region of interest" description="Disordered" evidence="8">
    <location>
        <begin position="147"/>
        <end position="168"/>
    </location>
</feature>
<organism evidence="10 11">
    <name type="scientific">Bifidobacterium gallicum DSM 20093 = LMG 11596</name>
    <dbReference type="NCBI Taxonomy" id="561180"/>
    <lineage>
        <taxon>Bacteria</taxon>
        <taxon>Bacillati</taxon>
        <taxon>Actinomycetota</taxon>
        <taxon>Actinomycetes</taxon>
        <taxon>Bifidobacteriales</taxon>
        <taxon>Bifidobacteriaceae</taxon>
        <taxon>Bifidobacterium</taxon>
    </lineage>
</organism>
<feature type="domain" description="Glutamyl/glutaminyl-tRNA synthetase class Ib catalytic" evidence="9">
    <location>
        <begin position="165"/>
        <end position="318"/>
    </location>
</feature>
<dbReference type="PRINTS" id="PR00987">
    <property type="entry name" value="TRNASYNTHGLU"/>
</dbReference>
<dbReference type="PANTHER" id="PTHR43311:SF1">
    <property type="entry name" value="GLUTAMYL-Q TRNA(ASP) SYNTHETASE"/>
    <property type="match status" value="1"/>
</dbReference>